<keyword evidence="3" id="KW-1185">Reference proteome</keyword>
<proteinExistence type="predicted"/>
<name>A0AAW2YLJ4_9EUKA</name>
<gene>
    <name evidence="2" type="ORF">AKO1_005345</name>
</gene>
<evidence type="ECO:0000313" key="2">
    <source>
        <dbReference type="EMBL" id="KAL0478017.1"/>
    </source>
</evidence>
<reference evidence="2 3" key="1">
    <citation type="submission" date="2024-03" db="EMBL/GenBank/DDBJ databases">
        <title>The Acrasis kona genome and developmental transcriptomes reveal deep origins of eukaryotic multicellular pathways.</title>
        <authorList>
            <person name="Sheikh S."/>
            <person name="Fu C.-J."/>
            <person name="Brown M.W."/>
            <person name="Baldauf S.L."/>
        </authorList>
    </citation>
    <scope>NUCLEOTIDE SEQUENCE [LARGE SCALE GENOMIC DNA]</scope>
    <source>
        <strain evidence="2 3">ATCC MYA-3509</strain>
    </source>
</reference>
<feature type="compositionally biased region" description="Polar residues" evidence="1">
    <location>
        <begin position="1"/>
        <end position="12"/>
    </location>
</feature>
<dbReference type="Proteomes" id="UP001431209">
    <property type="component" value="Unassembled WGS sequence"/>
</dbReference>
<accession>A0AAW2YLJ4</accession>
<evidence type="ECO:0000256" key="1">
    <source>
        <dbReference type="SAM" id="MobiDB-lite"/>
    </source>
</evidence>
<sequence>MLSNSFYTQSRVQHNRSKSMQRNERRKLSNIEQLRNLNTTNETKLKKTAVEESKVDHIEGEKAGLLQLQIITYLMGIMQQQADTK</sequence>
<comment type="caution">
    <text evidence="2">The sequence shown here is derived from an EMBL/GenBank/DDBJ whole genome shotgun (WGS) entry which is preliminary data.</text>
</comment>
<evidence type="ECO:0000313" key="3">
    <source>
        <dbReference type="Proteomes" id="UP001431209"/>
    </source>
</evidence>
<protein>
    <submittedName>
        <fullName evidence="2">Uncharacterized protein</fullName>
    </submittedName>
</protein>
<dbReference type="EMBL" id="JAOPGA020000288">
    <property type="protein sequence ID" value="KAL0478017.1"/>
    <property type="molecule type" value="Genomic_DNA"/>
</dbReference>
<feature type="region of interest" description="Disordered" evidence="1">
    <location>
        <begin position="1"/>
        <end position="25"/>
    </location>
</feature>
<dbReference type="AlphaFoldDB" id="A0AAW2YLJ4"/>
<organism evidence="2 3">
    <name type="scientific">Acrasis kona</name>
    <dbReference type="NCBI Taxonomy" id="1008807"/>
    <lineage>
        <taxon>Eukaryota</taxon>
        <taxon>Discoba</taxon>
        <taxon>Heterolobosea</taxon>
        <taxon>Tetramitia</taxon>
        <taxon>Eutetramitia</taxon>
        <taxon>Acrasidae</taxon>
        <taxon>Acrasis</taxon>
    </lineage>
</organism>